<evidence type="ECO:0000313" key="2">
    <source>
        <dbReference type="EMBL" id="OAD68110.1"/>
    </source>
</evidence>
<organism evidence="2 3">
    <name type="scientific">Phycomyces blakesleeanus (strain ATCC 8743b / DSM 1359 / FGSC 10004 / NBRC 33097 / NRRL 1555)</name>
    <dbReference type="NCBI Taxonomy" id="763407"/>
    <lineage>
        <taxon>Eukaryota</taxon>
        <taxon>Fungi</taxon>
        <taxon>Fungi incertae sedis</taxon>
        <taxon>Mucoromycota</taxon>
        <taxon>Mucoromycotina</taxon>
        <taxon>Mucoromycetes</taxon>
        <taxon>Mucorales</taxon>
        <taxon>Phycomycetaceae</taxon>
        <taxon>Phycomyces</taxon>
    </lineage>
</organism>
<proteinExistence type="predicted"/>
<sequence length="108" mass="12431">MGVYIRSIIHLSGYLINHTAVPSLRQHKTKSKGRRGLHFEEHSVTRLKDCVSTEICTCKHNLQPKEIDQIEKRILVLNMNLSIYIYSIVTILGKNNGQGKKWGHCDEF</sequence>
<feature type="transmembrane region" description="Helical" evidence="1">
    <location>
        <begin position="74"/>
        <end position="93"/>
    </location>
</feature>
<gene>
    <name evidence="2" type="ORF">PHYBLDRAFT_173603</name>
</gene>
<dbReference type="InParanoid" id="A0A163D1X6"/>
<reference evidence="3" key="1">
    <citation type="submission" date="2015-06" db="EMBL/GenBank/DDBJ databases">
        <title>Expansion of signal transduction pathways in fungi by whole-genome duplication.</title>
        <authorList>
            <consortium name="DOE Joint Genome Institute"/>
            <person name="Corrochano L.M."/>
            <person name="Kuo A."/>
            <person name="Marcet-Houben M."/>
            <person name="Polaino S."/>
            <person name="Salamov A."/>
            <person name="Villalobos J.M."/>
            <person name="Alvarez M.I."/>
            <person name="Avalos J."/>
            <person name="Benito E.P."/>
            <person name="Benoit I."/>
            <person name="Burger G."/>
            <person name="Camino L.P."/>
            <person name="Canovas D."/>
            <person name="Cerda-Olmedo E."/>
            <person name="Cheng J.-F."/>
            <person name="Dominguez A."/>
            <person name="Elias M."/>
            <person name="Eslava A.P."/>
            <person name="Glaser F."/>
            <person name="Grimwood J."/>
            <person name="Gutierrez G."/>
            <person name="Heitman J."/>
            <person name="Henrissat B."/>
            <person name="Iturriaga E.A."/>
            <person name="Lang B.F."/>
            <person name="Lavin J.L."/>
            <person name="Lee S."/>
            <person name="Li W."/>
            <person name="Lindquist E."/>
            <person name="Lopez-Garcia S."/>
            <person name="Luque E.M."/>
            <person name="Marcos A.T."/>
            <person name="Martin J."/>
            <person name="McCluskey K."/>
            <person name="Medina H.R."/>
            <person name="Miralles-Duran A."/>
            <person name="Miyazaki A."/>
            <person name="Munoz-Torres E."/>
            <person name="Oguiza J.A."/>
            <person name="Ohm R."/>
            <person name="Olmedo M."/>
            <person name="Orejas M."/>
            <person name="Ortiz-Castellanos L."/>
            <person name="Pisabarro A.G."/>
            <person name="Rodriguez-Romero J."/>
            <person name="Ruiz-Herrera J."/>
            <person name="Ruiz-Vazquez R."/>
            <person name="Sanz C."/>
            <person name="Schackwitz W."/>
            <person name="Schmutz J."/>
            <person name="Shahriari M."/>
            <person name="Shelest E."/>
            <person name="Silva-Franco F."/>
            <person name="Soanes D."/>
            <person name="Syed K."/>
            <person name="Tagua V.G."/>
            <person name="Talbot N.J."/>
            <person name="Thon M."/>
            <person name="De vries R.P."/>
            <person name="Wiebenga A."/>
            <person name="Yadav J.S."/>
            <person name="Braun E.L."/>
            <person name="Baker S."/>
            <person name="Garre V."/>
            <person name="Horwitz B."/>
            <person name="Torres-Martinez S."/>
            <person name="Idnurm A."/>
            <person name="Herrera-Estrella A."/>
            <person name="Gabaldon T."/>
            <person name="Grigoriev I.V."/>
        </authorList>
    </citation>
    <scope>NUCLEOTIDE SEQUENCE [LARGE SCALE GENOMIC DNA]</scope>
    <source>
        <strain evidence="3">NRRL 1555(-)</strain>
    </source>
</reference>
<dbReference type="EMBL" id="KV440996">
    <property type="protein sequence ID" value="OAD68110.1"/>
    <property type="molecule type" value="Genomic_DNA"/>
</dbReference>
<keyword evidence="1" id="KW-0472">Membrane</keyword>
<keyword evidence="1" id="KW-1133">Transmembrane helix</keyword>
<protein>
    <submittedName>
        <fullName evidence="2">Uncharacterized protein</fullName>
    </submittedName>
</protein>
<dbReference type="VEuPathDB" id="FungiDB:PHYBLDRAFT_173603"/>
<evidence type="ECO:0000313" key="3">
    <source>
        <dbReference type="Proteomes" id="UP000077315"/>
    </source>
</evidence>
<dbReference type="AlphaFoldDB" id="A0A163D1X6"/>
<name>A0A163D1X6_PHYB8</name>
<accession>A0A163D1X6</accession>
<dbReference type="Proteomes" id="UP000077315">
    <property type="component" value="Unassembled WGS sequence"/>
</dbReference>
<evidence type="ECO:0000256" key="1">
    <source>
        <dbReference type="SAM" id="Phobius"/>
    </source>
</evidence>
<dbReference type="GeneID" id="28997972"/>
<keyword evidence="3" id="KW-1185">Reference proteome</keyword>
<keyword evidence="1" id="KW-0812">Transmembrane</keyword>
<dbReference type="RefSeq" id="XP_018286150.1">
    <property type="nucleotide sequence ID" value="XM_018437066.1"/>
</dbReference>